<dbReference type="Proteomes" id="UP000515153">
    <property type="component" value="Unplaced"/>
</dbReference>
<feature type="compositionally biased region" description="Basic and acidic residues" evidence="1">
    <location>
        <begin position="1225"/>
        <end position="1235"/>
    </location>
</feature>
<keyword evidence="2" id="KW-1185">Reference proteome</keyword>
<dbReference type="RefSeq" id="XP_030988359.1">
    <property type="nucleotide sequence ID" value="XM_031122413.1"/>
</dbReference>
<reference evidence="3" key="2">
    <citation type="submission" date="2019-10" db="EMBL/GenBank/DDBJ databases">
        <authorList>
            <consortium name="NCBI Genome Project"/>
        </authorList>
    </citation>
    <scope>NUCLEOTIDE SEQUENCE</scope>
    <source>
        <strain evidence="3">NI907</strain>
    </source>
</reference>
<feature type="compositionally biased region" description="Basic residues" evidence="1">
    <location>
        <begin position="1213"/>
        <end position="1224"/>
    </location>
</feature>
<gene>
    <name evidence="3" type="ORF">PgNI_02346</name>
</gene>
<feature type="compositionally biased region" description="Low complexity" evidence="1">
    <location>
        <begin position="853"/>
        <end position="878"/>
    </location>
</feature>
<protein>
    <submittedName>
        <fullName evidence="3">Uncharacterized protein</fullName>
    </submittedName>
</protein>
<feature type="compositionally biased region" description="Acidic residues" evidence="1">
    <location>
        <begin position="1152"/>
        <end position="1182"/>
    </location>
</feature>
<feature type="region of interest" description="Disordered" evidence="1">
    <location>
        <begin position="1062"/>
        <end position="1413"/>
    </location>
</feature>
<organism evidence="2 3">
    <name type="scientific">Pyricularia grisea</name>
    <name type="common">Crabgrass-specific blast fungus</name>
    <name type="synonym">Magnaporthe grisea</name>
    <dbReference type="NCBI Taxonomy" id="148305"/>
    <lineage>
        <taxon>Eukaryota</taxon>
        <taxon>Fungi</taxon>
        <taxon>Dikarya</taxon>
        <taxon>Ascomycota</taxon>
        <taxon>Pezizomycotina</taxon>
        <taxon>Sordariomycetes</taxon>
        <taxon>Sordariomycetidae</taxon>
        <taxon>Magnaporthales</taxon>
        <taxon>Pyriculariaceae</taxon>
        <taxon>Pyricularia</taxon>
    </lineage>
</organism>
<feature type="region of interest" description="Disordered" evidence="1">
    <location>
        <begin position="1"/>
        <end position="47"/>
    </location>
</feature>
<feature type="compositionally biased region" description="Basic and acidic residues" evidence="1">
    <location>
        <begin position="24"/>
        <end position="46"/>
    </location>
</feature>
<dbReference type="GeneID" id="41957325"/>
<evidence type="ECO:0000256" key="1">
    <source>
        <dbReference type="SAM" id="MobiDB-lite"/>
    </source>
</evidence>
<reference evidence="3" key="3">
    <citation type="submission" date="2025-08" db="UniProtKB">
        <authorList>
            <consortium name="RefSeq"/>
        </authorList>
    </citation>
    <scope>IDENTIFICATION</scope>
    <source>
        <strain evidence="3">NI907</strain>
    </source>
</reference>
<proteinExistence type="predicted"/>
<accession>A0A6P8BNN7</accession>
<feature type="compositionally biased region" description="Basic and acidic residues" evidence="1">
    <location>
        <begin position="1505"/>
        <end position="1524"/>
    </location>
</feature>
<evidence type="ECO:0000313" key="3">
    <source>
        <dbReference type="RefSeq" id="XP_030988359.1"/>
    </source>
</evidence>
<feature type="region of interest" description="Disordered" evidence="1">
    <location>
        <begin position="1432"/>
        <end position="1524"/>
    </location>
</feature>
<feature type="compositionally biased region" description="Basic residues" evidence="1">
    <location>
        <begin position="1438"/>
        <end position="1447"/>
    </location>
</feature>
<reference evidence="3" key="1">
    <citation type="journal article" date="2019" name="Mol. Biol. Evol.">
        <title>Blast fungal genomes show frequent chromosomal changes, gene gains and losses, and effector gene turnover.</title>
        <authorList>
            <person name="Gomez Luciano L.B."/>
            <person name="Jason Tsai I."/>
            <person name="Chuma I."/>
            <person name="Tosa Y."/>
            <person name="Chen Y.H."/>
            <person name="Li J.Y."/>
            <person name="Li M.Y."/>
            <person name="Jade Lu M.Y."/>
            <person name="Nakayashiki H."/>
            <person name="Li W.H."/>
        </authorList>
    </citation>
    <scope>NUCLEOTIDE SEQUENCE</scope>
    <source>
        <strain evidence="3">NI907</strain>
    </source>
</reference>
<feature type="compositionally biased region" description="Low complexity" evidence="1">
    <location>
        <begin position="8"/>
        <end position="18"/>
    </location>
</feature>
<dbReference type="KEGG" id="pgri:PgNI_02346"/>
<feature type="compositionally biased region" description="Low complexity" evidence="1">
    <location>
        <begin position="1448"/>
        <end position="1487"/>
    </location>
</feature>
<sequence length="1524" mass="169447">MLPSFLSPAARRAAAKKPNPGQGDKTKKGPPEKLDIGKKASPDRWRPMIGANDAEFREVWDMFDKMRHHGKRLGLDEILEKHFTQHEASLFFPADREKSPGIAYIQRQASRRYHRLVKTERFADLKQASSAEDLISKLTMLYFGLPIAPYSFVSFDDQVPGQEDEDGITYETVELVHPEHRPLKFLNKYTERSYGKDISRRPDPLYEMFYSGLSELQWAGHIPYEIPSFGQLLSMTSTGGPDSLAKTGLRGGAGSRAELRGRKPRKIPSDKYTWRMYGYQGQIVGENLSEFQSAVDRLLGFVERDENMATLHRFDRNAGKLDWSFDFATGSDDEDHAFELVQETLDPDEKDFSFFLTKPHEQAPNITNLAPGRNNKNIVRVKALGKADMNCAYIYLPHFNRRYIGANDYDSVFVAAARILFTPLATTESVPAILPSVVGFSFGGEHETPYKCSLGGLNISHFLVEVLRKRAKDGITKDITMIRGPSFFEGEIGLFMPGLTYDDRPAKDSAASGITTSAEWKFSTYNSVDPDGEPAADVLRKHIWTRFSPSEIKDIHHVEIWTPGENIMDPKALPKNIMISAVNGADPVPDNALKQLLDHVVGQRPGELTFFSAKPTYRSGQKVILLDKEGDWIRPEAIGNSRHPQCFPLLSDMDVETFRQKVRRSVVSEFDNQYRDGAIFIQQSEKVWNTYKDMPPDEQDVIKHAAKLARLGKGEYMSQLRAMMEAGRNYYIVYPHTTEDEWEVIKRFIISREIYVHMIPLWSVPASQSTEPFGCFMPLNGEARKEAAAQILGEESGPSPASNDLVEIVSTRRRNESEWDPNNQINPHVPEYQASQTRTSRLRDNLFGPSTNQKTSQVTTRSSTQNTTQNTTQYTTQRHTQKTARTGAALDGKVVPFGPPAIQGKWPLTNAERVKFLREQTYGNPISIYDGGRPHIPINAPPIETFLHGGAGLPSVSIAMMTLTEQRHLQEQYLQMRNLALERTMPCPYRPCGYSFSVDKLDDMRAHIEASHSWDNCNFCDERLYRYWGSEKRLHHYNTKHSNMLSSKDAAAALVQTLGEKSTLGDQGRKAVSFEAPENPTIVVTEPTEAAASNPKPAIGARGTPRKPAVTGKTQRPTDKPLQPSAGTANSSGNKRKRTVAPKNKGDREYLDDGIVDDDVDMDNDEEYDEDSEEEDDDEYEDYTEKPRTPKPGRSPASRPVSAGQDTTPTSSAKRKRARTKRKSGGKDPAYRDGGDFDDEQVFELGIVPPGSSRGKKQKVSHPNPEPNDAEWRDSGNSDDYSIPSEDDQPGAMGAARRREAFRLRAENDPSYRPRKGSHANDDDDDPELEASAVPEGEDSVLADIRGGTETGSAAKKRSPLADPSYRLPKGALGEDDDPALIKSAAPEPGLPGTLMENPTKKRKLPADGRKDVNAFPVDGANLEINLQGKIGQDAKPAAKKPRRTPAAKKTAAASKKTPATAKATPAAKSTANKTATEGAAAAIESALFSTSTVKPKPTPARRKPVADGEPVRRSARTVSREIQ</sequence>
<name>A0A6P8BNN7_PYRGI</name>
<evidence type="ECO:0000313" key="2">
    <source>
        <dbReference type="Proteomes" id="UP000515153"/>
    </source>
</evidence>
<feature type="compositionally biased region" description="Basic and acidic residues" evidence="1">
    <location>
        <begin position="1297"/>
        <end position="1312"/>
    </location>
</feature>
<feature type="region of interest" description="Disordered" evidence="1">
    <location>
        <begin position="813"/>
        <end position="883"/>
    </location>
</feature>